<sequence length="124" mass="13835">MHLKPATVGTLKSINSGTYESSAFPHETQNQNMAATTRNNSKDDNAESGGSGTRVNNSNNNNNNNSNCNNNNNDDSTSQSQPVMDEAALKLKRQNLEQRKQELERVLSEKSWLLQQIQKQETQI</sequence>
<dbReference type="OrthoDB" id="10063592at2759"/>
<reference evidence="2" key="1">
    <citation type="submission" date="2020-11" db="EMBL/GenBank/DDBJ databases">
        <authorList>
            <person name="Whitehead M."/>
        </authorList>
    </citation>
    <scope>NUCLEOTIDE SEQUENCE</scope>
    <source>
        <strain evidence="2">EGII</strain>
    </source>
</reference>
<organism evidence="2 3">
    <name type="scientific">Ceratitis capitata</name>
    <name type="common">Mediterranean fruit fly</name>
    <name type="synonym">Tephritis capitata</name>
    <dbReference type="NCBI Taxonomy" id="7213"/>
    <lineage>
        <taxon>Eukaryota</taxon>
        <taxon>Metazoa</taxon>
        <taxon>Ecdysozoa</taxon>
        <taxon>Arthropoda</taxon>
        <taxon>Hexapoda</taxon>
        <taxon>Insecta</taxon>
        <taxon>Pterygota</taxon>
        <taxon>Neoptera</taxon>
        <taxon>Endopterygota</taxon>
        <taxon>Diptera</taxon>
        <taxon>Brachycera</taxon>
        <taxon>Muscomorpha</taxon>
        <taxon>Tephritoidea</taxon>
        <taxon>Tephritidae</taxon>
        <taxon>Ceratitis</taxon>
        <taxon>Ceratitis</taxon>
    </lineage>
</organism>
<accession>A0A811UZY3</accession>
<protein>
    <submittedName>
        <fullName evidence="2">(Mediterranean fruit fly) hypothetical protein</fullName>
    </submittedName>
</protein>
<evidence type="ECO:0000256" key="1">
    <source>
        <dbReference type="SAM" id="MobiDB-lite"/>
    </source>
</evidence>
<keyword evidence="3" id="KW-1185">Reference proteome</keyword>
<feature type="region of interest" description="Disordered" evidence="1">
    <location>
        <begin position="1"/>
        <end position="88"/>
    </location>
</feature>
<feature type="compositionally biased region" description="Low complexity" evidence="1">
    <location>
        <begin position="56"/>
        <end position="73"/>
    </location>
</feature>
<evidence type="ECO:0000313" key="3">
    <source>
        <dbReference type="Proteomes" id="UP000606786"/>
    </source>
</evidence>
<dbReference type="AlphaFoldDB" id="A0A811UZY3"/>
<name>A0A811UZY3_CERCA</name>
<feature type="compositionally biased region" description="Polar residues" evidence="1">
    <location>
        <begin position="10"/>
        <end position="39"/>
    </location>
</feature>
<comment type="caution">
    <text evidence="2">The sequence shown here is derived from an EMBL/GenBank/DDBJ whole genome shotgun (WGS) entry which is preliminary data.</text>
</comment>
<dbReference type="Proteomes" id="UP000606786">
    <property type="component" value="Unassembled WGS sequence"/>
</dbReference>
<dbReference type="EMBL" id="CAJHJT010000034">
    <property type="protein sequence ID" value="CAD7003868.1"/>
    <property type="molecule type" value="Genomic_DNA"/>
</dbReference>
<evidence type="ECO:0000313" key="2">
    <source>
        <dbReference type="EMBL" id="CAD7003868.1"/>
    </source>
</evidence>
<gene>
    <name evidence="2" type="ORF">CCAP1982_LOCUS12298</name>
</gene>
<proteinExistence type="predicted"/>